<organism evidence="1 2">
    <name type="scientific">Tuber borchii</name>
    <name type="common">White truffle</name>
    <dbReference type="NCBI Taxonomy" id="42251"/>
    <lineage>
        <taxon>Eukaryota</taxon>
        <taxon>Fungi</taxon>
        <taxon>Dikarya</taxon>
        <taxon>Ascomycota</taxon>
        <taxon>Pezizomycotina</taxon>
        <taxon>Pezizomycetes</taxon>
        <taxon>Pezizales</taxon>
        <taxon>Tuberaceae</taxon>
        <taxon>Tuber</taxon>
    </lineage>
</organism>
<evidence type="ECO:0000313" key="1">
    <source>
        <dbReference type="EMBL" id="PUU82239.1"/>
    </source>
</evidence>
<dbReference type="Proteomes" id="UP000244722">
    <property type="component" value="Unassembled WGS sequence"/>
</dbReference>
<accession>A0A2T7A3E3</accession>
<comment type="caution">
    <text evidence="1">The sequence shown here is derived from an EMBL/GenBank/DDBJ whole genome shotgun (WGS) entry which is preliminary data.</text>
</comment>
<dbReference type="AlphaFoldDB" id="A0A2T7A3E3"/>
<gene>
    <name evidence="1" type="ORF">B9Z19DRAFT_1075595</name>
</gene>
<name>A0A2T7A3E3_TUBBO</name>
<sequence>MISPRIRQSRGTKVCRRPIYDANPRGFWCRSGKEGAGKARRPIEHIQHMRHRYLVPKDLLRANAREKTIISLHK</sequence>
<proteinExistence type="predicted"/>
<reference evidence="1 2" key="1">
    <citation type="submission" date="2017-04" db="EMBL/GenBank/DDBJ databases">
        <title>Draft genome sequence of Tuber borchii Vittad., a whitish edible truffle.</title>
        <authorList>
            <consortium name="DOE Joint Genome Institute"/>
            <person name="Murat C."/>
            <person name="Kuo A."/>
            <person name="Barry K.W."/>
            <person name="Clum A."/>
            <person name="Dockter R.B."/>
            <person name="Fauchery L."/>
            <person name="Iotti M."/>
            <person name="Kohler A."/>
            <person name="Labutti K."/>
            <person name="Lindquist E.A."/>
            <person name="Lipzen A."/>
            <person name="Ohm R.A."/>
            <person name="Wang M."/>
            <person name="Grigoriev I.V."/>
            <person name="Zambonelli A."/>
            <person name="Martin F.M."/>
        </authorList>
    </citation>
    <scope>NUCLEOTIDE SEQUENCE [LARGE SCALE GENOMIC DNA]</scope>
    <source>
        <strain evidence="1 2">Tbo3840</strain>
    </source>
</reference>
<dbReference type="EMBL" id="NESQ01000032">
    <property type="protein sequence ID" value="PUU82239.1"/>
    <property type="molecule type" value="Genomic_DNA"/>
</dbReference>
<protein>
    <submittedName>
        <fullName evidence="1">Uncharacterized protein</fullName>
    </submittedName>
</protein>
<keyword evidence="2" id="KW-1185">Reference proteome</keyword>
<evidence type="ECO:0000313" key="2">
    <source>
        <dbReference type="Proteomes" id="UP000244722"/>
    </source>
</evidence>